<feature type="region of interest" description="Disordered" evidence="1">
    <location>
        <begin position="137"/>
        <end position="162"/>
    </location>
</feature>
<sequence>MDCLRQHRSPSTPTKHLREWSTAAPLPFVNHQQQLQRQSPRERDGVGKMKEIDVGSEDGEFYEKGDADMQNESLFCGFTERRHHKSMVSPVVMEEPVEEADTIGDKELVAVVMEKVEMAKAVDELDDVRTVTHNAKVSQQMSSSVGIPSGFDTNSHSIGVVK</sequence>
<protein>
    <submittedName>
        <fullName evidence="2">Uncharacterized protein</fullName>
    </submittedName>
</protein>
<dbReference type="Proteomes" id="UP001177003">
    <property type="component" value="Chromosome 4"/>
</dbReference>
<reference evidence="2" key="1">
    <citation type="submission" date="2023-04" db="EMBL/GenBank/DDBJ databases">
        <authorList>
            <person name="Vijverberg K."/>
            <person name="Xiong W."/>
            <person name="Schranz E."/>
        </authorList>
    </citation>
    <scope>NUCLEOTIDE SEQUENCE</scope>
</reference>
<proteinExistence type="predicted"/>
<feature type="region of interest" description="Disordered" evidence="1">
    <location>
        <begin position="1"/>
        <end position="66"/>
    </location>
</feature>
<evidence type="ECO:0000256" key="1">
    <source>
        <dbReference type="SAM" id="MobiDB-lite"/>
    </source>
</evidence>
<accession>A0AA36E6C2</accession>
<name>A0AA36E6C2_LACSI</name>
<dbReference type="EMBL" id="OX465080">
    <property type="protein sequence ID" value="CAI9283075.1"/>
    <property type="molecule type" value="Genomic_DNA"/>
</dbReference>
<dbReference type="AlphaFoldDB" id="A0AA36E6C2"/>
<keyword evidence="3" id="KW-1185">Reference proteome</keyword>
<feature type="compositionally biased region" description="Basic and acidic residues" evidence="1">
    <location>
        <begin position="39"/>
        <end position="53"/>
    </location>
</feature>
<evidence type="ECO:0000313" key="2">
    <source>
        <dbReference type="EMBL" id="CAI9283075.1"/>
    </source>
</evidence>
<organism evidence="2 3">
    <name type="scientific">Lactuca saligna</name>
    <name type="common">Willowleaf lettuce</name>
    <dbReference type="NCBI Taxonomy" id="75948"/>
    <lineage>
        <taxon>Eukaryota</taxon>
        <taxon>Viridiplantae</taxon>
        <taxon>Streptophyta</taxon>
        <taxon>Embryophyta</taxon>
        <taxon>Tracheophyta</taxon>
        <taxon>Spermatophyta</taxon>
        <taxon>Magnoliopsida</taxon>
        <taxon>eudicotyledons</taxon>
        <taxon>Gunneridae</taxon>
        <taxon>Pentapetalae</taxon>
        <taxon>asterids</taxon>
        <taxon>campanulids</taxon>
        <taxon>Asterales</taxon>
        <taxon>Asteraceae</taxon>
        <taxon>Cichorioideae</taxon>
        <taxon>Cichorieae</taxon>
        <taxon>Lactucinae</taxon>
        <taxon>Lactuca</taxon>
    </lineage>
</organism>
<evidence type="ECO:0000313" key="3">
    <source>
        <dbReference type="Proteomes" id="UP001177003"/>
    </source>
</evidence>
<gene>
    <name evidence="2" type="ORF">LSALG_LOCUS22687</name>
</gene>